<keyword evidence="4 10" id="KW-1003">Cell membrane</keyword>
<dbReference type="GeneID" id="25980064"/>
<evidence type="ECO:0000256" key="2">
    <source>
        <dbReference type="ARBA" id="ARBA00004651"/>
    </source>
</evidence>
<feature type="transmembrane region" description="Helical" evidence="10">
    <location>
        <begin position="619"/>
        <end position="638"/>
    </location>
</feature>
<dbReference type="GO" id="GO:0043332">
    <property type="term" value="C:mating projection tip"/>
    <property type="evidence" value="ECO:0007669"/>
    <property type="project" value="UniProtKB-UniRule"/>
</dbReference>
<comment type="similarity">
    <text evidence="3 10">Belongs to the PRM1 family.</text>
</comment>
<evidence type="ECO:0000256" key="5">
    <source>
        <dbReference type="ARBA" id="ARBA00022692"/>
    </source>
</evidence>
<accession>F0X7S6</accession>
<name>F0X7S6_GROCL</name>
<dbReference type="EMBL" id="GL629729">
    <property type="protein sequence ID" value="EFX06290.1"/>
    <property type="molecule type" value="Genomic_DNA"/>
</dbReference>
<dbReference type="HOGENOM" id="CLU_010191_1_0_1"/>
<feature type="transmembrane region" description="Helical" evidence="10">
    <location>
        <begin position="415"/>
        <end position="443"/>
    </location>
</feature>
<comment type="caution">
    <text evidence="10">Lacks conserved residue(s) required for the propagation of feature annotation.</text>
</comment>
<evidence type="ECO:0000313" key="12">
    <source>
        <dbReference type="EMBL" id="EFX06290.1"/>
    </source>
</evidence>
<feature type="transmembrane region" description="Helical" evidence="10">
    <location>
        <begin position="334"/>
        <end position="352"/>
    </location>
</feature>
<dbReference type="GO" id="GO:0005886">
    <property type="term" value="C:plasma membrane"/>
    <property type="evidence" value="ECO:0007669"/>
    <property type="project" value="UniProtKB-SubCell"/>
</dbReference>
<evidence type="ECO:0000256" key="3">
    <source>
        <dbReference type="ARBA" id="ARBA00010780"/>
    </source>
</evidence>
<keyword evidence="6 10" id="KW-0184">Conjugation</keyword>
<feature type="region of interest" description="Disordered" evidence="11">
    <location>
        <begin position="660"/>
        <end position="688"/>
    </location>
</feature>
<comment type="function">
    <text evidence="1 10">Involved in cell fusion during mating by stabilizing the plasma membrane fusion event.</text>
</comment>
<feature type="transmembrane region" description="Helical" evidence="10">
    <location>
        <begin position="61"/>
        <end position="81"/>
    </location>
</feature>
<dbReference type="InParanoid" id="F0X7S6"/>
<keyword evidence="8 10" id="KW-0472">Membrane</keyword>
<evidence type="ECO:0000256" key="1">
    <source>
        <dbReference type="ARBA" id="ARBA00002512"/>
    </source>
</evidence>
<evidence type="ECO:0000313" key="13">
    <source>
        <dbReference type="Proteomes" id="UP000007796"/>
    </source>
</evidence>
<gene>
    <name evidence="12" type="ORF">CMQ_6611</name>
</gene>
<evidence type="ECO:0000256" key="10">
    <source>
        <dbReference type="RuleBase" id="RU366035"/>
    </source>
</evidence>
<proteinExistence type="inferred from homology"/>
<dbReference type="PANTHER" id="PTHR31030:SF1">
    <property type="entry name" value="PLASMA MEMBRANE FUSION PROTEIN PRM1"/>
    <property type="match status" value="1"/>
</dbReference>
<dbReference type="RefSeq" id="XP_014175772.1">
    <property type="nucleotide sequence ID" value="XM_014320297.1"/>
</dbReference>
<keyword evidence="13" id="KW-1185">Reference proteome</keyword>
<dbReference type="FunCoup" id="F0X7S6">
    <property type="interactions" value="14"/>
</dbReference>
<protein>
    <recommendedName>
        <fullName evidence="10">Plasma membrane fusion protein PRM1</fullName>
    </recommendedName>
</protein>
<evidence type="ECO:0000256" key="9">
    <source>
        <dbReference type="ARBA" id="ARBA00023180"/>
    </source>
</evidence>
<keyword evidence="5 10" id="KW-0812">Transmembrane</keyword>
<evidence type="ECO:0000256" key="11">
    <source>
        <dbReference type="SAM" id="MobiDB-lite"/>
    </source>
</evidence>
<dbReference type="InterPro" id="IPR026777">
    <property type="entry name" value="PRM1"/>
</dbReference>
<evidence type="ECO:0000256" key="8">
    <source>
        <dbReference type="ARBA" id="ARBA00023136"/>
    </source>
</evidence>
<keyword evidence="9" id="KW-0325">Glycoprotein</keyword>
<dbReference type="Proteomes" id="UP000007796">
    <property type="component" value="Unassembled WGS sequence"/>
</dbReference>
<evidence type="ECO:0000256" key="6">
    <source>
        <dbReference type="ARBA" id="ARBA00022971"/>
    </source>
</evidence>
<dbReference type="AlphaFoldDB" id="F0X7S6"/>
<dbReference type="GO" id="GO:0032220">
    <property type="term" value="P:plasma membrane fusion involved in cytogamy"/>
    <property type="evidence" value="ECO:0007669"/>
    <property type="project" value="TreeGrafter"/>
</dbReference>
<dbReference type="eggNOG" id="ENOG502QRP5">
    <property type="taxonomic scope" value="Eukaryota"/>
</dbReference>
<evidence type="ECO:0000256" key="4">
    <source>
        <dbReference type="ARBA" id="ARBA00022475"/>
    </source>
</evidence>
<dbReference type="PANTHER" id="PTHR31030">
    <property type="entry name" value="PLASMA MEMBRANE FUSION PROTEIN PRM1"/>
    <property type="match status" value="1"/>
</dbReference>
<dbReference type="STRING" id="655863.F0X7S6"/>
<reference evidence="12 13" key="1">
    <citation type="journal article" date="2011" name="Proc. Natl. Acad. Sci. U.S.A.">
        <title>Genome and transcriptome analyses of the mountain pine beetle-fungal symbiont Grosmannia clavigera, a lodgepole pine pathogen.</title>
        <authorList>
            <person name="DiGuistini S."/>
            <person name="Wang Y."/>
            <person name="Liao N.Y."/>
            <person name="Taylor G."/>
            <person name="Tanguay P."/>
            <person name="Feau N."/>
            <person name="Henrissat B."/>
            <person name="Chan S.K."/>
            <person name="Hesse-Orce U."/>
            <person name="Alamouti S.M."/>
            <person name="Tsui C.K.M."/>
            <person name="Docking R.T."/>
            <person name="Levasseur A."/>
            <person name="Haridas S."/>
            <person name="Robertson G."/>
            <person name="Birol I."/>
            <person name="Holt R.A."/>
            <person name="Marra M.A."/>
            <person name="Hamelin R.C."/>
            <person name="Hirst M."/>
            <person name="Jones S.J.M."/>
            <person name="Bohlmann J."/>
            <person name="Breuil C."/>
        </authorList>
    </citation>
    <scope>NUCLEOTIDE SEQUENCE [LARGE SCALE GENOMIC DNA]</scope>
    <source>
        <strain evidence="13">kw1407 / UAMH 11150</strain>
    </source>
</reference>
<sequence length="779" mass="84086">MGFQRENDMDSHYPEVPDTLSIDSYEMQNINLAAQAPPPKYDSAGNVTPYLGLRARLSQVWLNRWTVLLLIMLVRLLMLLGNLRNDIDNAKAEALSACTKVEDAGSAMASMPHYMSAGVNSLAADSISKAVQGGVELLMMVLTGVQQLILFVINMYIGTYVCLSTALIHGALDVGIGAADEVTSAMNKAISAVTGTLADDVTSVQSTINSVFSEIASSASVFGSSLTAPTINFTTQLDELKNIQVSDTAFVKTLETLNTSIPTYDQAEQLASSALSIPFDAVKTLLNNTYGNYTFEGSAFPVAKKQALTFCSDNDVVADFFAALYEVAKQAQTAFVAVIVVLAVLACVPMAWQELRRFRQQQRRPRLLTEQGFDPMDVVYIASRPFTAGVGIWLANRRWLSGSPKRQLLVRWTTAYATTMPALFVLSLAVVGFVSCLCQALLLRAVQRETPALAAEVGDFAGSVVQTLQNVSTAWADDGNAVLLEFQNHINDDLLGYVTNATTAINDTLNVFTDEINSAITAAFNGTVLYTTVQQVVYCLIGIKINTVEEGLTWVHDHARVTMPQFPTDVFSVGANESLTTDGGQTTFLATGSSVTSDEITAAVAKVVAFLHSGLVQEALLSTALLLVYVIVVLIGVVRATAALAMRDRSRAEGGQRWFAEGVSGPQQPSGRMSGRMPRGMSRARGPSRGSIVFPRFDTAESAATDDQMAASVRDEKLRLKLGPVLPVRVATSRQVETKTGQWRSSSYGDVEDVEDVDDVEYSLGPDDTKLVTYAAKRH</sequence>
<feature type="compositionally biased region" description="Low complexity" evidence="11">
    <location>
        <begin position="669"/>
        <end position="687"/>
    </location>
</feature>
<dbReference type="OrthoDB" id="5356111at2759"/>
<keyword evidence="7 10" id="KW-1133">Transmembrane helix</keyword>
<comment type="subcellular location">
    <subcellularLocation>
        <location evidence="2 10">Cell membrane</location>
        <topology evidence="2 10">Multi-pass membrane protein</topology>
    </subcellularLocation>
</comment>
<organism evidence="13">
    <name type="scientific">Grosmannia clavigera (strain kw1407 / UAMH 11150)</name>
    <name type="common">Blue stain fungus</name>
    <name type="synonym">Graphiocladiella clavigera</name>
    <dbReference type="NCBI Taxonomy" id="655863"/>
    <lineage>
        <taxon>Eukaryota</taxon>
        <taxon>Fungi</taxon>
        <taxon>Dikarya</taxon>
        <taxon>Ascomycota</taxon>
        <taxon>Pezizomycotina</taxon>
        <taxon>Sordariomycetes</taxon>
        <taxon>Sordariomycetidae</taxon>
        <taxon>Ophiostomatales</taxon>
        <taxon>Ophiostomataceae</taxon>
        <taxon>Leptographium</taxon>
    </lineage>
</organism>
<evidence type="ECO:0000256" key="7">
    <source>
        <dbReference type="ARBA" id="ARBA00022989"/>
    </source>
</evidence>